<dbReference type="InterPro" id="IPR001854">
    <property type="entry name" value="Ribosomal_uL29"/>
</dbReference>
<dbReference type="GO" id="GO:1990904">
    <property type="term" value="C:ribonucleoprotein complex"/>
    <property type="evidence" value="ECO:0007669"/>
    <property type="project" value="UniProtKB-KW"/>
</dbReference>
<dbReference type="SUPFAM" id="SSF46561">
    <property type="entry name" value="Ribosomal protein L29 (L29p)"/>
    <property type="match status" value="1"/>
</dbReference>
<evidence type="ECO:0000256" key="1">
    <source>
        <dbReference type="ARBA" id="ARBA00009254"/>
    </source>
</evidence>
<dbReference type="InterPro" id="IPR036049">
    <property type="entry name" value="Ribosomal_uL29_sf"/>
</dbReference>
<dbReference type="GO" id="GO:0005840">
    <property type="term" value="C:ribosome"/>
    <property type="evidence" value="ECO:0007669"/>
    <property type="project" value="UniProtKB-KW"/>
</dbReference>
<dbReference type="HAMAP" id="MF_00374">
    <property type="entry name" value="Ribosomal_uL29"/>
    <property type="match status" value="1"/>
</dbReference>
<evidence type="ECO:0000256" key="4">
    <source>
        <dbReference type="ARBA" id="ARBA00035204"/>
    </source>
</evidence>
<accession>A0A0G2ACR6</accession>
<keyword evidence="2 5" id="KW-0689">Ribosomal protein</keyword>
<dbReference type="GO" id="GO:0003735">
    <property type="term" value="F:structural constituent of ribosome"/>
    <property type="evidence" value="ECO:0007669"/>
    <property type="project" value="InterPro"/>
</dbReference>
<comment type="similarity">
    <text evidence="1 5">Belongs to the universal ribosomal protein uL29 family.</text>
</comment>
<name>A0A0G2ACR6_9BACT</name>
<dbReference type="AlphaFoldDB" id="A0A0G2ACR6"/>
<gene>
    <name evidence="5" type="primary">rpmC</name>
    <name evidence="6" type="ORF">UY72_C0018G0014</name>
</gene>
<proteinExistence type="inferred from homology"/>
<protein>
    <recommendedName>
        <fullName evidence="4 5">Large ribosomal subunit protein uL29</fullName>
    </recommendedName>
</protein>
<keyword evidence="3 5" id="KW-0687">Ribonucleoprotein</keyword>
<comment type="caution">
    <text evidence="6">The sequence shown here is derived from an EMBL/GenBank/DDBJ whole genome shotgun (WGS) entry which is preliminary data.</text>
</comment>
<evidence type="ECO:0000313" key="6">
    <source>
        <dbReference type="EMBL" id="KKW30224.1"/>
    </source>
</evidence>
<dbReference type="GO" id="GO:0006412">
    <property type="term" value="P:translation"/>
    <property type="evidence" value="ECO:0007669"/>
    <property type="project" value="UniProtKB-UniRule"/>
</dbReference>
<dbReference type="NCBIfam" id="TIGR00012">
    <property type="entry name" value="L29"/>
    <property type="match status" value="1"/>
</dbReference>
<dbReference type="EMBL" id="LCRD01000018">
    <property type="protein sequence ID" value="KKW30224.1"/>
    <property type="molecule type" value="Genomic_DNA"/>
</dbReference>
<dbReference type="Gene3D" id="1.10.287.310">
    <property type="match status" value="1"/>
</dbReference>
<evidence type="ECO:0000256" key="5">
    <source>
        <dbReference type="HAMAP-Rule" id="MF_00374"/>
    </source>
</evidence>
<evidence type="ECO:0000256" key="2">
    <source>
        <dbReference type="ARBA" id="ARBA00022980"/>
    </source>
</evidence>
<sequence length="62" mass="7351">MQKNEFAGKSRNELEAMVAEDRAKLHEFRIKLSVGQMRDVREVRETRQRIARMLTQMSTLTE</sequence>
<evidence type="ECO:0000256" key="3">
    <source>
        <dbReference type="ARBA" id="ARBA00023274"/>
    </source>
</evidence>
<dbReference type="Proteomes" id="UP000034846">
    <property type="component" value="Unassembled WGS sequence"/>
</dbReference>
<reference evidence="6 7" key="1">
    <citation type="journal article" date="2015" name="Nature">
        <title>rRNA introns, odd ribosomes, and small enigmatic genomes across a large radiation of phyla.</title>
        <authorList>
            <person name="Brown C.T."/>
            <person name="Hug L.A."/>
            <person name="Thomas B.C."/>
            <person name="Sharon I."/>
            <person name="Castelle C.J."/>
            <person name="Singh A."/>
            <person name="Wilkins M.J."/>
            <person name="Williams K.H."/>
            <person name="Banfield J.F."/>
        </authorList>
    </citation>
    <scope>NUCLEOTIDE SEQUENCE [LARGE SCALE GENOMIC DNA]</scope>
</reference>
<organism evidence="6 7">
    <name type="scientific">Candidatus Uhrbacteria bacterium GW2011_GWD2_52_7</name>
    <dbReference type="NCBI Taxonomy" id="1618989"/>
    <lineage>
        <taxon>Bacteria</taxon>
        <taxon>Candidatus Uhriibacteriota</taxon>
    </lineage>
</organism>
<dbReference type="Pfam" id="PF00831">
    <property type="entry name" value="Ribosomal_L29"/>
    <property type="match status" value="1"/>
</dbReference>
<evidence type="ECO:0000313" key="7">
    <source>
        <dbReference type="Proteomes" id="UP000034846"/>
    </source>
</evidence>